<dbReference type="AlphaFoldDB" id="A0ABD6BBM7"/>
<reference evidence="2 3" key="1">
    <citation type="journal article" date="2019" name="Int. J. Syst. Evol. Microbiol.">
        <title>The Global Catalogue of Microorganisms (GCM) 10K type strain sequencing project: providing services to taxonomists for standard genome sequencing and annotation.</title>
        <authorList>
            <consortium name="The Broad Institute Genomics Platform"/>
            <consortium name="The Broad Institute Genome Sequencing Center for Infectious Disease"/>
            <person name="Wu L."/>
            <person name="Ma J."/>
        </authorList>
    </citation>
    <scope>NUCLEOTIDE SEQUENCE [LARGE SCALE GENOMIC DNA]</scope>
    <source>
        <strain evidence="2 3">CGMCC 1.12230</strain>
    </source>
</reference>
<feature type="region of interest" description="Disordered" evidence="1">
    <location>
        <begin position="102"/>
        <end position="125"/>
    </location>
</feature>
<feature type="region of interest" description="Disordered" evidence="1">
    <location>
        <begin position="1"/>
        <end position="22"/>
    </location>
</feature>
<evidence type="ECO:0000256" key="1">
    <source>
        <dbReference type="SAM" id="MobiDB-lite"/>
    </source>
</evidence>
<dbReference type="InterPro" id="IPR006311">
    <property type="entry name" value="TAT_signal"/>
</dbReference>
<protein>
    <submittedName>
        <fullName evidence="2">Uncharacterized protein</fullName>
    </submittedName>
</protein>
<dbReference type="EMBL" id="JBHUDI010000001">
    <property type="protein sequence ID" value="MFD1562089.1"/>
    <property type="molecule type" value="Genomic_DNA"/>
</dbReference>
<feature type="compositionally biased region" description="Low complexity" evidence="1">
    <location>
        <begin position="106"/>
        <end position="125"/>
    </location>
</feature>
<comment type="caution">
    <text evidence="2">The sequence shown here is derived from an EMBL/GenBank/DDBJ whole genome shotgun (WGS) entry which is preliminary data.</text>
</comment>
<name>A0ABD6BBM7_9EURY</name>
<evidence type="ECO:0000313" key="2">
    <source>
        <dbReference type="EMBL" id="MFD1562089.1"/>
    </source>
</evidence>
<accession>A0ABD6BBM7</accession>
<sequence>MTPNPANSTTKNDDTSVTDSPVNRRNLLGALGVATGFSTLTGTATATTQNVDCGADGRVRTRGCSDESLTGKDWSSGAVTIQACPNGTGGTATLRVTGRLGYDRYGQPQQSGGTAGGQSAQGDQSQRIVVTQGQEMDTEGGTAEQTQTVIIGQDQSMSGGGGGNLPEVEVTLQPGEKRTLWYTGSIAGFSTSNTTLNIGIANRPD</sequence>
<organism evidence="2 3">
    <name type="scientific">Haloarchaeobius amylolyticus</name>
    <dbReference type="NCBI Taxonomy" id="1198296"/>
    <lineage>
        <taxon>Archaea</taxon>
        <taxon>Methanobacteriati</taxon>
        <taxon>Methanobacteriota</taxon>
        <taxon>Stenosarchaea group</taxon>
        <taxon>Halobacteria</taxon>
        <taxon>Halobacteriales</taxon>
        <taxon>Halorubellaceae</taxon>
        <taxon>Haloarchaeobius</taxon>
    </lineage>
</organism>
<dbReference type="RefSeq" id="WP_390283299.1">
    <property type="nucleotide sequence ID" value="NZ_JBHUDI010000001.1"/>
</dbReference>
<gene>
    <name evidence="2" type="ORF">ACFR99_00680</name>
</gene>
<dbReference type="Proteomes" id="UP001597076">
    <property type="component" value="Unassembled WGS sequence"/>
</dbReference>
<evidence type="ECO:0000313" key="3">
    <source>
        <dbReference type="Proteomes" id="UP001597076"/>
    </source>
</evidence>
<keyword evidence="3" id="KW-1185">Reference proteome</keyword>
<dbReference type="PROSITE" id="PS51318">
    <property type="entry name" value="TAT"/>
    <property type="match status" value="1"/>
</dbReference>
<proteinExistence type="predicted"/>